<gene>
    <name evidence="1" type="ORF">BS329_09610</name>
</gene>
<dbReference type="AlphaFoldDB" id="A0A1R0KXI6"/>
<dbReference type="EMBL" id="MQUQ01000005">
    <property type="protein sequence ID" value="OLZ53769.1"/>
    <property type="molecule type" value="Genomic_DNA"/>
</dbReference>
<keyword evidence="2" id="KW-1185">Reference proteome</keyword>
<evidence type="ECO:0000313" key="1">
    <source>
        <dbReference type="EMBL" id="OLZ53769.1"/>
    </source>
</evidence>
<name>A0A1R0KXI6_9PSEU</name>
<organism evidence="1 2">
    <name type="scientific">Amycolatopsis coloradensis</name>
    <dbReference type="NCBI Taxonomy" id="76021"/>
    <lineage>
        <taxon>Bacteria</taxon>
        <taxon>Bacillati</taxon>
        <taxon>Actinomycetota</taxon>
        <taxon>Actinomycetes</taxon>
        <taxon>Pseudonocardiales</taxon>
        <taxon>Pseudonocardiaceae</taxon>
        <taxon>Amycolatopsis</taxon>
    </lineage>
</organism>
<evidence type="ECO:0000313" key="2">
    <source>
        <dbReference type="Proteomes" id="UP000187486"/>
    </source>
</evidence>
<protein>
    <submittedName>
        <fullName evidence="1">Uncharacterized protein</fullName>
    </submittedName>
</protein>
<dbReference type="Proteomes" id="UP000187486">
    <property type="component" value="Unassembled WGS sequence"/>
</dbReference>
<accession>A0A1R0KXI6</accession>
<reference evidence="1 2" key="1">
    <citation type="submission" date="2016-01" db="EMBL/GenBank/DDBJ databases">
        <title>Amycolatopsis coloradensis genome sequencing and assembly.</title>
        <authorList>
            <person name="Mayilraj S."/>
        </authorList>
    </citation>
    <scope>NUCLEOTIDE SEQUENCE [LARGE SCALE GENOMIC DNA]</scope>
    <source>
        <strain evidence="1 2">DSM 44225</strain>
    </source>
</reference>
<proteinExistence type="predicted"/>
<comment type="caution">
    <text evidence="1">The sequence shown here is derived from an EMBL/GenBank/DDBJ whole genome shotgun (WGS) entry which is preliminary data.</text>
</comment>
<dbReference type="OrthoDB" id="3638073at2"/>
<sequence length="64" mass="6949">MTVNLIPRSSRALERGVELSDDSKTVVVNRALQLYAYLEEAWAAGGEVVVTEARGATPTVLKVF</sequence>